<dbReference type="Proteomes" id="UP001152798">
    <property type="component" value="Chromosome 1"/>
</dbReference>
<proteinExistence type="predicted"/>
<protein>
    <submittedName>
        <fullName evidence="1">Uncharacterized protein</fullName>
    </submittedName>
</protein>
<reference evidence="1" key="1">
    <citation type="submission" date="2022-01" db="EMBL/GenBank/DDBJ databases">
        <authorList>
            <person name="King R."/>
        </authorList>
    </citation>
    <scope>NUCLEOTIDE SEQUENCE</scope>
</reference>
<dbReference type="AlphaFoldDB" id="A0A9P0DXV3"/>
<organism evidence="1 2">
    <name type="scientific">Nezara viridula</name>
    <name type="common">Southern green stink bug</name>
    <name type="synonym">Cimex viridulus</name>
    <dbReference type="NCBI Taxonomy" id="85310"/>
    <lineage>
        <taxon>Eukaryota</taxon>
        <taxon>Metazoa</taxon>
        <taxon>Ecdysozoa</taxon>
        <taxon>Arthropoda</taxon>
        <taxon>Hexapoda</taxon>
        <taxon>Insecta</taxon>
        <taxon>Pterygota</taxon>
        <taxon>Neoptera</taxon>
        <taxon>Paraneoptera</taxon>
        <taxon>Hemiptera</taxon>
        <taxon>Heteroptera</taxon>
        <taxon>Panheteroptera</taxon>
        <taxon>Pentatomomorpha</taxon>
        <taxon>Pentatomoidea</taxon>
        <taxon>Pentatomidae</taxon>
        <taxon>Pentatominae</taxon>
        <taxon>Nezara</taxon>
    </lineage>
</organism>
<evidence type="ECO:0000313" key="1">
    <source>
        <dbReference type="EMBL" id="CAH1390024.1"/>
    </source>
</evidence>
<evidence type="ECO:0000313" key="2">
    <source>
        <dbReference type="Proteomes" id="UP001152798"/>
    </source>
</evidence>
<dbReference type="EMBL" id="OV725077">
    <property type="protein sequence ID" value="CAH1390024.1"/>
    <property type="molecule type" value="Genomic_DNA"/>
</dbReference>
<sequence length="81" mass="9115">MNRVTDVSRRKLLTQESALWELAARKRPQLFTLYHCSWKSGADLPSCRTFGHRWGGLVPIPVPALVKVSNLGHVLRIPPLA</sequence>
<gene>
    <name evidence="1" type="ORF">NEZAVI_LOCUS1294</name>
</gene>
<accession>A0A9P0DXV3</accession>
<keyword evidence="2" id="KW-1185">Reference proteome</keyword>
<name>A0A9P0DXV3_NEZVI</name>